<accession>A0A5P2X006</accession>
<evidence type="ECO:0000313" key="7">
    <source>
        <dbReference type="EMBL" id="QEV57698.1"/>
    </source>
</evidence>
<evidence type="ECO:0000313" key="8">
    <source>
        <dbReference type="Proteomes" id="UP000326505"/>
    </source>
</evidence>
<dbReference type="PANTHER" id="PTHR43046">
    <property type="entry name" value="GDP-MANNOSE MANNOSYL HYDROLASE"/>
    <property type="match status" value="1"/>
</dbReference>
<dbReference type="GO" id="GO:0016787">
    <property type="term" value="F:hydrolase activity"/>
    <property type="evidence" value="ECO:0007669"/>
    <property type="project" value="UniProtKB-KW"/>
</dbReference>
<evidence type="ECO:0000256" key="4">
    <source>
        <dbReference type="RuleBase" id="RU003476"/>
    </source>
</evidence>
<feature type="region of interest" description="Disordered" evidence="5">
    <location>
        <begin position="1"/>
        <end position="33"/>
    </location>
</feature>
<comment type="similarity">
    <text evidence="2 4">Belongs to the Nudix hydrolase family.</text>
</comment>
<dbReference type="PROSITE" id="PS51462">
    <property type="entry name" value="NUDIX"/>
    <property type="match status" value="1"/>
</dbReference>
<dbReference type="Proteomes" id="UP000326505">
    <property type="component" value="Chromosome"/>
</dbReference>
<evidence type="ECO:0000256" key="1">
    <source>
        <dbReference type="ARBA" id="ARBA00001946"/>
    </source>
</evidence>
<dbReference type="InterPro" id="IPR015797">
    <property type="entry name" value="NUDIX_hydrolase-like_dom_sf"/>
</dbReference>
<organism evidence="7 8">
    <name type="scientific">Streptomyces spectabilis</name>
    <dbReference type="NCBI Taxonomy" id="68270"/>
    <lineage>
        <taxon>Bacteria</taxon>
        <taxon>Bacillati</taxon>
        <taxon>Actinomycetota</taxon>
        <taxon>Actinomycetes</taxon>
        <taxon>Kitasatosporales</taxon>
        <taxon>Streptomycetaceae</taxon>
        <taxon>Streptomyces</taxon>
    </lineage>
</organism>
<keyword evidence="3 4" id="KW-0378">Hydrolase</keyword>
<evidence type="ECO:0000256" key="3">
    <source>
        <dbReference type="ARBA" id="ARBA00022801"/>
    </source>
</evidence>
<dbReference type="PRINTS" id="PR00502">
    <property type="entry name" value="NUDIXFAMILY"/>
</dbReference>
<protein>
    <submittedName>
        <fullName evidence="7">NUDIX domain-containing protein</fullName>
    </submittedName>
</protein>
<name>A0A5P2X006_STRST</name>
<reference evidence="7 8" key="1">
    <citation type="submission" date="2017-09" db="EMBL/GenBank/DDBJ databases">
        <authorList>
            <person name="Lee N."/>
            <person name="Cho B.-K."/>
        </authorList>
    </citation>
    <scope>NUCLEOTIDE SEQUENCE [LARGE SCALE GENOMIC DNA]</scope>
    <source>
        <strain evidence="7 8">ATCC 27465</strain>
    </source>
</reference>
<feature type="domain" description="Nudix hydrolase" evidence="6">
    <location>
        <begin position="32"/>
        <end position="164"/>
    </location>
</feature>
<dbReference type="Gene3D" id="3.90.79.10">
    <property type="entry name" value="Nucleoside Triphosphate Pyrophosphohydrolase"/>
    <property type="match status" value="1"/>
</dbReference>
<dbReference type="InterPro" id="IPR020476">
    <property type="entry name" value="Nudix_hydrolase"/>
</dbReference>
<dbReference type="InterPro" id="IPR000086">
    <property type="entry name" value="NUDIX_hydrolase_dom"/>
</dbReference>
<dbReference type="KEGG" id="sspb:CP982_02375"/>
<dbReference type="PROSITE" id="PS00893">
    <property type="entry name" value="NUDIX_BOX"/>
    <property type="match status" value="1"/>
</dbReference>
<dbReference type="SUPFAM" id="SSF55811">
    <property type="entry name" value="Nudix"/>
    <property type="match status" value="1"/>
</dbReference>
<dbReference type="AlphaFoldDB" id="A0A5P2X006"/>
<sequence length="182" mass="20595">MPGGQAGCPDAHLAERPVESARTTRRREEPVNQPQNDALLILRRRDTVLLARRHRTGYADGLLNLPSGKVEPGEDPREAIVREAREEIGVRLDHGAVRLAHVMYFRSPERSDRVGWFFTLDHDFTGTPVNAEPHKCSEILWAPVDPLPADTVRYNALAIQHHLKGEPHSIHTDDWRETFPLA</sequence>
<comment type="cofactor">
    <cofactor evidence="1">
        <name>Mg(2+)</name>
        <dbReference type="ChEBI" id="CHEBI:18420"/>
    </cofactor>
</comment>
<proteinExistence type="inferred from homology"/>
<dbReference type="CDD" id="cd04683">
    <property type="entry name" value="NUDIX_Hydrolase"/>
    <property type="match status" value="1"/>
</dbReference>
<dbReference type="OrthoDB" id="21342at2"/>
<evidence type="ECO:0000259" key="6">
    <source>
        <dbReference type="PROSITE" id="PS51462"/>
    </source>
</evidence>
<evidence type="ECO:0000256" key="5">
    <source>
        <dbReference type="SAM" id="MobiDB-lite"/>
    </source>
</evidence>
<evidence type="ECO:0000256" key="2">
    <source>
        <dbReference type="ARBA" id="ARBA00005582"/>
    </source>
</evidence>
<dbReference type="Pfam" id="PF00293">
    <property type="entry name" value="NUDIX"/>
    <property type="match status" value="1"/>
</dbReference>
<dbReference type="PANTHER" id="PTHR43046:SF16">
    <property type="entry name" value="ADP-RIBOSE PYROPHOSPHATASE YJHB-RELATED"/>
    <property type="match status" value="1"/>
</dbReference>
<dbReference type="EMBL" id="CP023690">
    <property type="protein sequence ID" value="QEV57698.1"/>
    <property type="molecule type" value="Genomic_DNA"/>
</dbReference>
<dbReference type="InterPro" id="IPR020084">
    <property type="entry name" value="NUDIX_hydrolase_CS"/>
</dbReference>
<gene>
    <name evidence="7" type="ORF">CP982_02375</name>
</gene>